<feature type="non-terminal residue" evidence="1">
    <location>
        <position position="1"/>
    </location>
</feature>
<evidence type="ECO:0000313" key="2">
    <source>
        <dbReference type="Proteomes" id="UP001218218"/>
    </source>
</evidence>
<proteinExistence type="predicted"/>
<evidence type="ECO:0000313" key="1">
    <source>
        <dbReference type="EMBL" id="KAJ7323189.1"/>
    </source>
</evidence>
<keyword evidence="2" id="KW-1185">Reference proteome</keyword>
<reference evidence="1" key="1">
    <citation type="submission" date="2023-03" db="EMBL/GenBank/DDBJ databases">
        <title>Massive genome expansion in bonnet fungi (Mycena s.s.) driven by repeated elements and novel gene families across ecological guilds.</title>
        <authorList>
            <consortium name="Lawrence Berkeley National Laboratory"/>
            <person name="Harder C.B."/>
            <person name="Miyauchi S."/>
            <person name="Viragh M."/>
            <person name="Kuo A."/>
            <person name="Thoen E."/>
            <person name="Andreopoulos B."/>
            <person name="Lu D."/>
            <person name="Skrede I."/>
            <person name="Drula E."/>
            <person name="Henrissat B."/>
            <person name="Morin E."/>
            <person name="Kohler A."/>
            <person name="Barry K."/>
            <person name="LaButti K."/>
            <person name="Morin E."/>
            <person name="Salamov A."/>
            <person name="Lipzen A."/>
            <person name="Mereny Z."/>
            <person name="Hegedus B."/>
            <person name="Baldrian P."/>
            <person name="Stursova M."/>
            <person name="Weitz H."/>
            <person name="Taylor A."/>
            <person name="Grigoriev I.V."/>
            <person name="Nagy L.G."/>
            <person name="Martin F."/>
            <person name="Kauserud H."/>
        </authorList>
    </citation>
    <scope>NUCLEOTIDE SEQUENCE</scope>
    <source>
        <strain evidence="1">CBHHK002</strain>
    </source>
</reference>
<organism evidence="1 2">
    <name type="scientific">Mycena albidolilacea</name>
    <dbReference type="NCBI Taxonomy" id="1033008"/>
    <lineage>
        <taxon>Eukaryota</taxon>
        <taxon>Fungi</taxon>
        <taxon>Dikarya</taxon>
        <taxon>Basidiomycota</taxon>
        <taxon>Agaricomycotina</taxon>
        <taxon>Agaricomycetes</taxon>
        <taxon>Agaricomycetidae</taxon>
        <taxon>Agaricales</taxon>
        <taxon>Marasmiineae</taxon>
        <taxon>Mycenaceae</taxon>
        <taxon>Mycena</taxon>
    </lineage>
</organism>
<dbReference type="AlphaFoldDB" id="A0AAD6ZI07"/>
<name>A0AAD6ZI07_9AGAR</name>
<gene>
    <name evidence="1" type="ORF">DFH08DRAFT_711902</name>
</gene>
<protein>
    <submittedName>
        <fullName evidence="1">Uncharacterized protein</fullName>
    </submittedName>
</protein>
<dbReference type="EMBL" id="JARIHO010000047">
    <property type="protein sequence ID" value="KAJ7323189.1"/>
    <property type="molecule type" value="Genomic_DNA"/>
</dbReference>
<comment type="caution">
    <text evidence="1">The sequence shown here is derived from an EMBL/GenBank/DDBJ whole genome shotgun (WGS) entry which is preliminary data.</text>
</comment>
<dbReference type="Proteomes" id="UP001218218">
    <property type="component" value="Unassembled WGS sequence"/>
</dbReference>
<sequence>VWTLYLPDLKVLSDATTDILLAGVFITDVEQADDVILSSLAANGMQRKMNALRKWCSVNFMVINAIRSLLIICSSIPKLLPIFRFGAKAASTKYISDSIKRNIFKDHYDNQASKARAIANTLLGLESMVSVLRPWEACKVYVALVDPHLTQDREVGLDADLDLFKPLEDNVLTGVRNMMGVNKRSLVASLVTEAGLISLCFRGVILALSHLKYLLAVNDNRYVKVAACNSVLLLDSSKASGPCRHGSLLCD</sequence>
<accession>A0AAD6ZI07</accession>